<dbReference type="GO" id="GO:0005634">
    <property type="term" value="C:nucleus"/>
    <property type="evidence" value="ECO:0007669"/>
    <property type="project" value="UniProtKB-SubCell"/>
</dbReference>
<dbReference type="AlphaFoldDB" id="A0A1X7UEP8"/>
<comment type="similarity">
    <text evidence="2">Belongs to the RRP1 family.</text>
</comment>
<sequence length="259" mass="30235">MASPEVLLARKLASNDLKTRQASENELKKWLRSKGRKGMKEIEMRRLWKGLYACMFMSDKPLVQEQLASDLASLIHSFNDYTQGVMFCKIFFETMANEWMFIDRLRMDKFYMLIRRFSSEMFTYLNGHNWPLSCVTIITETILSLRDKCVGVLLHVIELFLPELTSSHVKVPEIQSMTFIDTWIQIIATSKDTSVVECIDKSILKRLIKGHKVKGLSINWSKLIESVLNWSSKPTVLTRNRKILHKFYAQINEKQSQDD</sequence>
<evidence type="ECO:0000256" key="4">
    <source>
        <dbReference type="ARBA" id="ARBA00023242"/>
    </source>
</evidence>
<evidence type="ECO:0000256" key="2">
    <source>
        <dbReference type="ARBA" id="ARBA00006374"/>
    </source>
</evidence>
<dbReference type="EnsemblMetazoa" id="XM_003388148.3">
    <property type="protein sequence ID" value="XP_003388196.1"/>
    <property type="gene ID" value="LOC100635826"/>
</dbReference>
<dbReference type="InterPro" id="IPR010301">
    <property type="entry name" value="RRP1"/>
</dbReference>
<dbReference type="KEGG" id="aqu:100635826"/>
<evidence type="ECO:0000256" key="1">
    <source>
        <dbReference type="ARBA" id="ARBA00004123"/>
    </source>
</evidence>
<dbReference type="Proteomes" id="UP000007879">
    <property type="component" value="Unassembled WGS sequence"/>
</dbReference>
<gene>
    <name evidence="5" type="primary">100635826</name>
</gene>
<name>A0A1X7UEP8_AMPQE</name>
<dbReference type="InParanoid" id="A0A1X7UEP8"/>
<evidence type="ECO:0000313" key="6">
    <source>
        <dbReference type="Proteomes" id="UP000007879"/>
    </source>
</evidence>
<protein>
    <submittedName>
        <fullName evidence="5">Uncharacterized protein</fullName>
    </submittedName>
</protein>
<dbReference type="Pfam" id="PF05997">
    <property type="entry name" value="Nop52"/>
    <property type="match status" value="1"/>
</dbReference>
<keyword evidence="6" id="KW-1185">Reference proteome</keyword>
<evidence type="ECO:0000313" key="5">
    <source>
        <dbReference type="EnsemblMetazoa" id="Aqu2.1.26110_001"/>
    </source>
</evidence>
<reference evidence="5" key="2">
    <citation type="submission" date="2017-05" db="UniProtKB">
        <authorList>
            <consortium name="EnsemblMetazoa"/>
        </authorList>
    </citation>
    <scope>IDENTIFICATION</scope>
</reference>
<dbReference type="OMA" id="SHEWHCI"/>
<dbReference type="PANTHER" id="PTHR13026">
    <property type="entry name" value="NNP-1 PROTEIN NOVEL NUCLEAR PROTEIN 1 NOP52"/>
    <property type="match status" value="1"/>
</dbReference>
<dbReference type="GO" id="GO:0006364">
    <property type="term" value="P:rRNA processing"/>
    <property type="evidence" value="ECO:0007669"/>
    <property type="project" value="UniProtKB-KW"/>
</dbReference>
<reference evidence="6" key="1">
    <citation type="journal article" date="2010" name="Nature">
        <title>The Amphimedon queenslandica genome and the evolution of animal complexity.</title>
        <authorList>
            <person name="Srivastava M."/>
            <person name="Simakov O."/>
            <person name="Chapman J."/>
            <person name="Fahey B."/>
            <person name="Gauthier M.E."/>
            <person name="Mitros T."/>
            <person name="Richards G.S."/>
            <person name="Conaco C."/>
            <person name="Dacre M."/>
            <person name="Hellsten U."/>
            <person name="Larroux C."/>
            <person name="Putnam N.H."/>
            <person name="Stanke M."/>
            <person name="Adamska M."/>
            <person name="Darling A."/>
            <person name="Degnan S.M."/>
            <person name="Oakley T.H."/>
            <person name="Plachetzki D.C."/>
            <person name="Zhai Y."/>
            <person name="Adamski M."/>
            <person name="Calcino A."/>
            <person name="Cummins S.F."/>
            <person name="Goodstein D.M."/>
            <person name="Harris C."/>
            <person name="Jackson D.J."/>
            <person name="Leys S.P."/>
            <person name="Shu S."/>
            <person name="Woodcroft B.J."/>
            <person name="Vervoort M."/>
            <person name="Kosik K.S."/>
            <person name="Manning G."/>
            <person name="Degnan B.M."/>
            <person name="Rokhsar D.S."/>
        </authorList>
    </citation>
    <scope>NUCLEOTIDE SEQUENCE [LARGE SCALE GENOMIC DNA]</scope>
</reference>
<keyword evidence="3" id="KW-0698">rRNA processing</keyword>
<proteinExistence type="inferred from homology"/>
<dbReference type="GO" id="GO:0030688">
    <property type="term" value="C:preribosome, small subunit precursor"/>
    <property type="evidence" value="ECO:0007669"/>
    <property type="project" value="InterPro"/>
</dbReference>
<accession>A0A1X7UEP8</accession>
<dbReference type="OrthoDB" id="2019504at2759"/>
<dbReference type="STRING" id="400682.A0A1X7UEP8"/>
<organism evidence="5">
    <name type="scientific">Amphimedon queenslandica</name>
    <name type="common">Sponge</name>
    <dbReference type="NCBI Taxonomy" id="400682"/>
    <lineage>
        <taxon>Eukaryota</taxon>
        <taxon>Metazoa</taxon>
        <taxon>Porifera</taxon>
        <taxon>Demospongiae</taxon>
        <taxon>Heteroscleromorpha</taxon>
        <taxon>Haplosclerida</taxon>
        <taxon>Niphatidae</taxon>
        <taxon>Amphimedon</taxon>
    </lineage>
</organism>
<keyword evidence="4" id="KW-0539">Nucleus</keyword>
<dbReference type="eggNOG" id="KOG3911">
    <property type="taxonomic scope" value="Eukaryota"/>
</dbReference>
<comment type="subcellular location">
    <subcellularLocation>
        <location evidence="1">Nucleus</location>
    </subcellularLocation>
</comment>
<dbReference type="PANTHER" id="PTHR13026:SF0">
    <property type="entry name" value="RIBOSOMAL RNA PROCESSING 1B"/>
    <property type="match status" value="1"/>
</dbReference>
<dbReference type="EnsemblMetazoa" id="Aqu2.1.26110_001">
    <property type="protein sequence ID" value="Aqu2.1.26110_001"/>
    <property type="gene ID" value="Aqu2.1.26110"/>
</dbReference>
<evidence type="ECO:0000256" key="3">
    <source>
        <dbReference type="ARBA" id="ARBA00022552"/>
    </source>
</evidence>